<dbReference type="PANTHER" id="PTHR21294">
    <property type="entry name" value="ELECTRON TRANSFER FLAVOPROTEIN BETA-SUBUNIT"/>
    <property type="match status" value="1"/>
</dbReference>
<dbReference type="Gene3D" id="3.40.50.620">
    <property type="entry name" value="HUPs"/>
    <property type="match status" value="1"/>
</dbReference>
<reference evidence="4" key="1">
    <citation type="submission" date="2016-10" db="EMBL/GenBank/DDBJ databases">
        <authorList>
            <person name="Varghese N."/>
            <person name="Submissions S."/>
        </authorList>
    </citation>
    <scope>NUCLEOTIDE SEQUENCE [LARGE SCALE GENOMIC DNA]</scope>
    <source>
        <strain evidence="4">DSM 8415</strain>
    </source>
</reference>
<proteinExistence type="predicted"/>
<name>A0A1G6RFU7_9BACT</name>
<accession>A0A1G6RFU7</accession>
<dbReference type="SMART" id="SM00893">
    <property type="entry name" value="ETF"/>
    <property type="match status" value="1"/>
</dbReference>
<dbReference type="AlphaFoldDB" id="A0A1G6RFU7"/>
<dbReference type="OrthoDB" id="5417655at2"/>
<dbReference type="PANTHER" id="PTHR21294:SF17">
    <property type="entry name" value="PROTEIN FIXA"/>
    <property type="match status" value="1"/>
</dbReference>
<sequence length="254" mass="28962">MINIGVCIKAVPDYEVPAEKFYLQGNRMSGDYKYVLGLYDEHALEVGLQLRSKLESKLYAISYTKKEYVSTLKKALSMGADELIIIESSNDDPFQTAYNLANIIEKYNIEIVILGRVSSDLEREMVPPLVAGILNRIYLPYIVSISSESNGKSFLCVQQLDNKNLHLLIKEKFVASITDAPCNLPRIPNLKEIMKSKTKPLITEEEINFEKFNWAQELSAKIPKYEYINETLPNDDLSFTAKLLLENLKKEHCL</sequence>
<organism evidence="3 4">
    <name type="scientific">Desulfurella multipotens</name>
    <dbReference type="NCBI Taxonomy" id="79269"/>
    <lineage>
        <taxon>Bacteria</taxon>
        <taxon>Pseudomonadati</taxon>
        <taxon>Campylobacterota</taxon>
        <taxon>Desulfurellia</taxon>
        <taxon>Desulfurellales</taxon>
        <taxon>Desulfurellaceae</taxon>
        <taxon>Desulfurella</taxon>
    </lineage>
</organism>
<dbReference type="GO" id="GO:0009055">
    <property type="term" value="F:electron transfer activity"/>
    <property type="evidence" value="ECO:0007669"/>
    <property type="project" value="InterPro"/>
</dbReference>
<dbReference type="InterPro" id="IPR014729">
    <property type="entry name" value="Rossmann-like_a/b/a_fold"/>
</dbReference>
<keyword evidence="1" id="KW-0813">Transport</keyword>
<dbReference type="RefSeq" id="WP_025392372.1">
    <property type="nucleotide sequence ID" value="NZ_FMYU01000017.1"/>
</dbReference>
<dbReference type="SUPFAM" id="SSF52402">
    <property type="entry name" value="Adenine nucleotide alpha hydrolases-like"/>
    <property type="match status" value="1"/>
</dbReference>
<protein>
    <submittedName>
        <fullName evidence="3">Electron transfer flavoprotein beta subunit</fullName>
    </submittedName>
</protein>
<evidence type="ECO:0000313" key="4">
    <source>
        <dbReference type="Proteomes" id="UP000199411"/>
    </source>
</evidence>
<feature type="domain" description="Electron transfer flavoprotein alpha/beta-subunit N-terminal" evidence="2">
    <location>
        <begin position="25"/>
        <end position="211"/>
    </location>
</feature>
<dbReference type="EMBL" id="FMYU01000017">
    <property type="protein sequence ID" value="SDD03321.1"/>
    <property type="molecule type" value="Genomic_DNA"/>
</dbReference>
<keyword evidence="1" id="KW-0249">Electron transport</keyword>
<dbReference type="Proteomes" id="UP000199411">
    <property type="component" value="Unassembled WGS sequence"/>
</dbReference>
<dbReference type="Pfam" id="PF01012">
    <property type="entry name" value="ETF"/>
    <property type="match status" value="1"/>
</dbReference>
<dbReference type="InterPro" id="IPR014730">
    <property type="entry name" value="ETF_a/b_N"/>
</dbReference>
<evidence type="ECO:0000256" key="1">
    <source>
        <dbReference type="ARBA" id="ARBA00022982"/>
    </source>
</evidence>
<keyword evidence="4" id="KW-1185">Reference proteome</keyword>
<evidence type="ECO:0000259" key="2">
    <source>
        <dbReference type="SMART" id="SM00893"/>
    </source>
</evidence>
<gene>
    <name evidence="3" type="ORF">SAMN05660835_01786</name>
</gene>
<dbReference type="InterPro" id="IPR012255">
    <property type="entry name" value="ETF_b"/>
</dbReference>
<evidence type="ECO:0000313" key="3">
    <source>
        <dbReference type="EMBL" id="SDD03321.1"/>
    </source>
</evidence>